<gene>
    <name evidence="2" type="ORF">A7U60_g7768</name>
</gene>
<evidence type="ECO:0000313" key="2">
    <source>
        <dbReference type="EMBL" id="OCB85143.1"/>
    </source>
</evidence>
<reference evidence="2" key="1">
    <citation type="submission" date="2016-06" db="EMBL/GenBank/DDBJ databases">
        <title>Draft Genome sequence of the fungus Inonotus baumii.</title>
        <authorList>
            <person name="Zhu H."/>
            <person name="Lin W."/>
        </authorList>
    </citation>
    <scope>NUCLEOTIDE SEQUENCE</scope>
    <source>
        <strain evidence="2">821</strain>
    </source>
</reference>
<dbReference type="InterPro" id="IPR029058">
    <property type="entry name" value="AB_hydrolase_fold"/>
</dbReference>
<sequence>MSSLTVNDKGVKFAFLDSGVPSQSGTYTTIIAIHGMGFSSKIFRKVQELARNSNVRFVAVNRRGYTGSTPVSDSESAVLTTGSDDEKATFLNDRGYELATFIDLFIQQNGIPPISDDGKTGGVSLLGWSSGCGFTTATIANIERLSAEGQKRFQSHLRAHVMQEPPSIIFGLPLPPKLWSPHMDTSIPADLQTPFYTRWITSYFDHGDLSTRDVDVLSYIVPSASRAPSIYNMSAQDLAELVEEGPQELPAMFVTMPQANAIYNKACFNSDVKKSVPRMKISLITGDVTCSFSLNALWSIEDDDKKNAGGNVRFEVIPGANHFMQWDMPEVAFKAYVDATFA</sequence>
<dbReference type="SUPFAM" id="SSF53474">
    <property type="entry name" value="alpha/beta-Hydrolases"/>
    <property type="match status" value="1"/>
</dbReference>
<feature type="domain" description="AB hydrolase-1" evidence="1">
    <location>
        <begin position="30"/>
        <end position="331"/>
    </location>
</feature>
<dbReference type="InterPro" id="IPR000073">
    <property type="entry name" value="AB_hydrolase_1"/>
</dbReference>
<dbReference type="EMBL" id="LNZH02000211">
    <property type="protein sequence ID" value="OCB85143.1"/>
    <property type="molecule type" value="Genomic_DNA"/>
</dbReference>
<dbReference type="AlphaFoldDB" id="A0A9Q5N5I1"/>
<accession>A0A9Q5N5I1</accession>
<dbReference type="Proteomes" id="UP000757232">
    <property type="component" value="Unassembled WGS sequence"/>
</dbReference>
<dbReference type="Pfam" id="PF12697">
    <property type="entry name" value="Abhydrolase_6"/>
    <property type="match status" value="1"/>
</dbReference>
<keyword evidence="3" id="KW-1185">Reference proteome</keyword>
<dbReference type="OrthoDB" id="3251587at2759"/>
<name>A0A9Q5N5I1_SANBA</name>
<evidence type="ECO:0000313" key="3">
    <source>
        <dbReference type="Proteomes" id="UP000757232"/>
    </source>
</evidence>
<evidence type="ECO:0000259" key="1">
    <source>
        <dbReference type="Pfam" id="PF12697"/>
    </source>
</evidence>
<organism evidence="2 3">
    <name type="scientific">Sanghuangporus baumii</name>
    <name type="common">Phellinus baumii</name>
    <dbReference type="NCBI Taxonomy" id="108892"/>
    <lineage>
        <taxon>Eukaryota</taxon>
        <taxon>Fungi</taxon>
        <taxon>Dikarya</taxon>
        <taxon>Basidiomycota</taxon>
        <taxon>Agaricomycotina</taxon>
        <taxon>Agaricomycetes</taxon>
        <taxon>Hymenochaetales</taxon>
        <taxon>Hymenochaetaceae</taxon>
        <taxon>Sanghuangporus</taxon>
    </lineage>
</organism>
<comment type="caution">
    <text evidence="2">The sequence shown here is derived from an EMBL/GenBank/DDBJ whole genome shotgun (WGS) entry which is preliminary data.</text>
</comment>
<proteinExistence type="predicted"/>
<dbReference type="Gene3D" id="3.40.50.1820">
    <property type="entry name" value="alpha/beta hydrolase"/>
    <property type="match status" value="1"/>
</dbReference>
<protein>
    <recommendedName>
        <fullName evidence="1">AB hydrolase-1 domain-containing protein</fullName>
    </recommendedName>
</protein>